<evidence type="ECO:0008006" key="4">
    <source>
        <dbReference type="Google" id="ProtNLM"/>
    </source>
</evidence>
<gene>
    <name evidence="2" type="ORF">GCM10007147_39680</name>
</gene>
<dbReference type="InterPro" id="IPR036249">
    <property type="entry name" value="Thioredoxin-like_sf"/>
</dbReference>
<sequence>MNCSGDAPCRLTVCRGCCCGTRKKVPGVDHEAQLARLSTIEDHTGRTVPVRRSDCLDRCSEANVVVVQPSARGRAAGGRPVWLGRVTDDHLVEALDDWIFEGGPGLTPLPEALRAHVISKGAEKPGKGGKVKKDGALRTDPVQEKDGKGTRTEKRKKREKADKHRKKREKAEKKARKKREKAAEAARRAERGDGAAPSAA</sequence>
<feature type="compositionally biased region" description="Basic residues" evidence="1">
    <location>
        <begin position="153"/>
        <end position="180"/>
    </location>
</feature>
<dbReference type="Gene3D" id="3.40.30.10">
    <property type="entry name" value="Glutaredoxin"/>
    <property type="match status" value="1"/>
</dbReference>
<accession>A0A919CKJ3</accession>
<dbReference type="CDD" id="cd02980">
    <property type="entry name" value="TRX_Fd_family"/>
    <property type="match status" value="1"/>
</dbReference>
<evidence type="ECO:0000313" key="3">
    <source>
        <dbReference type="Proteomes" id="UP000654947"/>
    </source>
</evidence>
<feature type="compositionally biased region" description="Basic and acidic residues" evidence="1">
    <location>
        <begin position="121"/>
        <end position="152"/>
    </location>
</feature>
<dbReference type="Proteomes" id="UP000654947">
    <property type="component" value="Unassembled WGS sequence"/>
</dbReference>
<evidence type="ECO:0000256" key="1">
    <source>
        <dbReference type="SAM" id="MobiDB-lite"/>
    </source>
</evidence>
<feature type="region of interest" description="Disordered" evidence="1">
    <location>
        <begin position="120"/>
        <end position="200"/>
    </location>
</feature>
<proteinExistence type="predicted"/>
<dbReference type="AlphaFoldDB" id="A0A919CKJ3"/>
<dbReference type="EMBL" id="BMXL01000029">
    <property type="protein sequence ID" value="GHD34249.1"/>
    <property type="molecule type" value="Genomic_DNA"/>
</dbReference>
<comment type="caution">
    <text evidence="2">The sequence shown here is derived from an EMBL/GenBank/DDBJ whole genome shotgun (WGS) entry which is preliminary data.</text>
</comment>
<protein>
    <recommendedName>
        <fullName evidence="4">(2Fe-2S) ferredoxin domain-containing protein</fullName>
    </recommendedName>
</protein>
<organism evidence="2 3">
    <name type="scientific">Nocardiopsis kunsanensis</name>
    <dbReference type="NCBI Taxonomy" id="141693"/>
    <lineage>
        <taxon>Bacteria</taxon>
        <taxon>Bacillati</taxon>
        <taxon>Actinomycetota</taxon>
        <taxon>Actinomycetes</taxon>
        <taxon>Streptosporangiales</taxon>
        <taxon>Nocardiopsidaceae</taxon>
        <taxon>Nocardiopsis</taxon>
    </lineage>
</organism>
<reference evidence="2 3" key="1">
    <citation type="journal article" date="2014" name="Int. J. Syst. Evol. Microbiol.">
        <title>Complete genome sequence of Corynebacterium casei LMG S-19264T (=DSM 44701T), isolated from a smear-ripened cheese.</title>
        <authorList>
            <consortium name="US DOE Joint Genome Institute (JGI-PGF)"/>
            <person name="Walter F."/>
            <person name="Albersmeier A."/>
            <person name="Kalinowski J."/>
            <person name="Ruckert C."/>
        </authorList>
    </citation>
    <scope>NUCLEOTIDE SEQUENCE [LARGE SCALE GENOMIC DNA]</scope>
    <source>
        <strain evidence="2 3">KCTC 19473</strain>
    </source>
</reference>
<name>A0A919CKJ3_9ACTN</name>
<feature type="compositionally biased region" description="Basic and acidic residues" evidence="1">
    <location>
        <begin position="181"/>
        <end position="193"/>
    </location>
</feature>
<keyword evidence="3" id="KW-1185">Reference proteome</keyword>
<evidence type="ECO:0000313" key="2">
    <source>
        <dbReference type="EMBL" id="GHD34249.1"/>
    </source>
</evidence>
<dbReference type="SUPFAM" id="SSF52833">
    <property type="entry name" value="Thioredoxin-like"/>
    <property type="match status" value="1"/>
</dbReference>